<dbReference type="InterPro" id="IPR036412">
    <property type="entry name" value="HAD-like_sf"/>
</dbReference>
<dbReference type="SFLD" id="SFLDG01129">
    <property type="entry name" value="C1.5:_HAD__Beta-PGM__Phosphata"/>
    <property type="match status" value="1"/>
</dbReference>
<name>A0ABP4IDA6_9PSEU</name>
<dbReference type="InterPro" id="IPR023214">
    <property type="entry name" value="HAD_sf"/>
</dbReference>
<dbReference type="SFLD" id="SFLDS00003">
    <property type="entry name" value="Haloacid_Dehalogenase"/>
    <property type="match status" value="1"/>
</dbReference>
<sequence length="327" mass="34180">MNAPPATPRAEAVLFDLDGTLVQTRIASWTVFSTINDRFGLGVDGPEQYFDLFRGNVYDSIAKLCRDEEQAAEVKEAFLALLRAEYSPPLVPGVGDVVRRLAGHCTLAVMSSNAMQVMRRVLTDNDLAFCFAHVFGGDVIPDKRAAVRTFLADSANTFGRRCSADYDEGGLRQAPDLASTVLVTDTAGDVRDAVEVGIRAVGVAWGMHPAEELLAAGAEFVALWPQELTAHLLGDAATLPPGGACAIPAAGAQAGTAADPGPVATGGCGCGCAGEPDPAAAGRVRRDRRRTAAGTRAATGPEAPGPTAARPGPPDEMLDAVRRVMRR</sequence>
<comment type="caution">
    <text evidence="2">The sequence shown here is derived from an EMBL/GenBank/DDBJ whole genome shotgun (WGS) entry which is preliminary data.</text>
</comment>
<dbReference type="Gene3D" id="3.40.50.1000">
    <property type="entry name" value="HAD superfamily/HAD-like"/>
    <property type="match status" value="1"/>
</dbReference>
<gene>
    <name evidence="2" type="ORF">GCM10009613_12900</name>
</gene>
<reference evidence="3" key="1">
    <citation type="journal article" date="2019" name="Int. J. Syst. Evol. Microbiol.">
        <title>The Global Catalogue of Microorganisms (GCM) 10K type strain sequencing project: providing services to taxonomists for standard genome sequencing and annotation.</title>
        <authorList>
            <consortium name="The Broad Institute Genomics Platform"/>
            <consortium name="The Broad Institute Genome Sequencing Center for Infectious Disease"/>
            <person name="Wu L."/>
            <person name="Ma J."/>
        </authorList>
    </citation>
    <scope>NUCLEOTIDE SEQUENCE [LARGE SCALE GENOMIC DNA]</scope>
    <source>
        <strain evidence="3">JCM 11896</strain>
    </source>
</reference>
<organism evidence="2 3">
    <name type="scientific">Pseudonocardia kongjuensis</name>
    <dbReference type="NCBI Taxonomy" id="102227"/>
    <lineage>
        <taxon>Bacteria</taxon>
        <taxon>Bacillati</taxon>
        <taxon>Actinomycetota</taxon>
        <taxon>Actinomycetes</taxon>
        <taxon>Pseudonocardiales</taxon>
        <taxon>Pseudonocardiaceae</taxon>
        <taxon>Pseudonocardia</taxon>
    </lineage>
</organism>
<dbReference type="RefSeq" id="WP_344019377.1">
    <property type="nucleotide sequence ID" value="NZ_BAAAJK010000005.1"/>
</dbReference>
<dbReference type="InterPro" id="IPR023198">
    <property type="entry name" value="PGP-like_dom2"/>
</dbReference>
<dbReference type="Proteomes" id="UP001501414">
    <property type="component" value="Unassembled WGS sequence"/>
</dbReference>
<dbReference type="Gene3D" id="1.10.150.240">
    <property type="entry name" value="Putative phosphatase, domain 2"/>
    <property type="match status" value="1"/>
</dbReference>
<dbReference type="InterPro" id="IPR041492">
    <property type="entry name" value="HAD_2"/>
</dbReference>
<keyword evidence="3" id="KW-1185">Reference proteome</keyword>
<evidence type="ECO:0008006" key="4">
    <source>
        <dbReference type="Google" id="ProtNLM"/>
    </source>
</evidence>
<dbReference type="EMBL" id="BAAAJK010000005">
    <property type="protein sequence ID" value="GAA1383451.1"/>
    <property type="molecule type" value="Genomic_DNA"/>
</dbReference>
<feature type="compositionally biased region" description="Low complexity" evidence="1">
    <location>
        <begin position="292"/>
        <end position="310"/>
    </location>
</feature>
<dbReference type="SUPFAM" id="SSF56784">
    <property type="entry name" value="HAD-like"/>
    <property type="match status" value="1"/>
</dbReference>
<dbReference type="PANTHER" id="PTHR43434">
    <property type="entry name" value="PHOSPHOGLYCOLATE PHOSPHATASE"/>
    <property type="match status" value="1"/>
</dbReference>
<accession>A0ABP4IDA6</accession>
<evidence type="ECO:0000313" key="3">
    <source>
        <dbReference type="Proteomes" id="UP001501414"/>
    </source>
</evidence>
<evidence type="ECO:0000313" key="2">
    <source>
        <dbReference type="EMBL" id="GAA1383451.1"/>
    </source>
</evidence>
<dbReference type="InterPro" id="IPR050155">
    <property type="entry name" value="HAD-like_hydrolase_sf"/>
</dbReference>
<evidence type="ECO:0000256" key="1">
    <source>
        <dbReference type="SAM" id="MobiDB-lite"/>
    </source>
</evidence>
<dbReference type="PANTHER" id="PTHR43434:SF1">
    <property type="entry name" value="PHOSPHOGLYCOLATE PHOSPHATASE"/>
    <property type="match status" value="1"/>
</dbReference>
<protein>
    <recommendedName>
        <fullName evidence="4">Phosphoglycolate phosphatase</fullName>
    </recommendedName>
</protein>
<proteinExistence type="predicted"/>
<feature type="region of interest" description="Disordered" evidence="1">
    <location>
        <begin position="276"/>
        <end position="327"/>
    </location>
</feature>
<dbReference type="Pfam" id="PF13419">
    <property type="entry name" value="HAD_2"/>
    <property type="match status" value="1"/>
</dbReference>